<evidence type="ECO:0000313" key="2">
    <source>
        <dbReference type="EMBL" id="SDC27636.1"/>
    </source>
</evidence>
<dbReference type="STRING" id="604330.SAMN04489857_2025"/>
<accession>A0A1G6KBD9</accession>
<dbReference type="GO" id="GO:0042578">
    <property type="term" value="F:phosphoric ester hydrolase activity"/>
    <property type="evidence" value="ECO:0007669"/>
    <property type="project" value="TreeGrafter"/>
</dbReference>
<dbReference type="SUPFAM" id="SSF89550">
    <property type="entry name" value="PHP domain-like"/>
    <property type="match status" value="1"/>
</dbReference>
<dbReference type="AlphaFoldDB" id="A0A1G6KBD9"/>
<organism evidence="2 3">
    <name type="scientific">Parafannyhessea umbonata</name>
    <dbReference type="NCBI Taxonomy" id="604330"/>
    <lineage>
        <taxon>Bacteria</taxon>
        <taxon>Bacillati</taxon>
        <taxon>Actinomycetota</taxon>
        <taxon>Coriobacteriia</taxon>
        <taxon>Coriobacteriales</taxon>
        <taxon>Atopobiaceae</taxon>
        <taxon>Parafannyhessea</taxon>
    </lineage>
</organism>
<protein>
    <submittedName>
        <fullName evidence="2">Putative hydrolase</fullName>
    </submittedName>
</protein>
<dbReference type="PANTHER" id="PTHR36928">
    <property type="entry name" value="PHOSPHATASE YCDX-RELATED"/>
    <property type="match status" value="1"/>
</dbReference>
<dbReference type="GO" id="GO:0005829">
    <property type="term" value="C:cytosol"/>
    <property type="evidence" value="ECO:0007669"/>
    <property type="project" value="TreeGrafter"/>
</dbReference>
<dbReference type="Proteomes" id="UP000198528">
    <property type="component" value="Unassembled WGS sequence"/>
</dbReference>
<dbReference type="InterPro" id="IPR016195">
    <property type="entry name" value="Pol/histidinol_Pase-like"/>
</dbReference>
<dbReference type="CDD" id="cd07437">
    <property type="entry name" value="PHP_HisPPase_Ycdx_like"/>
    <property type="match status" value="1"/>
</dbReference>
<evidence type="ECO:0000313" key="3">
    <source>
        <dbReference type="Proteomes" id="UP000198528"/>
    </source>
</evidence>
<name>A0A1G6KBD9_9ACTN</name>
<keyword evidence="2" id="KW-0378">Hydrolase</keyword>
<dbReference type="PANTHER" id="PTHR36928:SF1">
    <property type="entry name" value="PHOSPHATASE YCDX-RELATED"/>
    <property type="match status" value="1"/>
</dbReference>
<feature type="domain" description="Polymerase/histidinol phosphatase N-terminal" evidence="1">
    <location>
        <begin position="6"/>
        <end position="88"/>
    </location>
</feature>
<dbReference type="InterPro" id="IPR003141">
    <property type="entry name" value="Pol/His_phosphatase_N"/>
</dbReference>
<dbReference type="Pfam" id="PF02811">
    <property type="entry name" value="PHP"/>
    <property type="match status" value="1"/>
</dbReference>
<dbReference type="InterPro" id="IPR004013">
    <property type="entry name" value="PHP_dom"/>
</dbReference>
<evidence type="ECO:0000259" key="1">
    <source>
        <dbReference type="SMART" id="SM00481"/>
    </source>
</evidence>
<dbReference type="Gene3D" id="3.20.20.140">
    <property type="entry name" value="Metal-dependent hydrolases"/>
    <property type="match status" value="1"/>
</dbReference>
<dbReference type="EMBL" id="FMZL01000007">
    <property type="protein sequence ID" value="SDC27636.1"/>
    <property type="molecule type" value="Genomic_DNA"/>
</dbReference>
<dbReference type="RefSeq" id="WP_090846026.1">
    <property type="nucleotide sequence ID" value="NZ_FMZL01000007.1"/>
</dbReference>
<dbReference type="GO" id="GO:0008270">
    <property type="term" value="F:zinc ion binding"/>
    <property type="evidence" value="ECO:0007669"/>
    <property type="project" value="TreeGrafter"/>
</dbReference>
<dbReference type="InterPro" id="IPR050243">
    <property type="entry name" value="PHP_phosphatase"/>
</dbReference>
<proteinExistence type="predicted"/>
<gene>
    <name evidence="2" type="ORF">SAMN04487824_10729</name>
</gene>
<reference evidence="3" key="1">
    <citation type="submission" date="2016-10" db="EMBL/GenBank/DDBJ databases">
        <authorList>
            <person name="Varghese N."/>
            <person name="Submissions S."/>
        </authorList>
    </citation>
    <scope>NUCLEOTIDE SEQUENCE [LARGE SCALE GENOMIC DNA]</scope>
    <source>
        <strain evidence="3">DSM 22619</strain>
    </source>
</reference>
<keyword evidence="3" id="KW-1185">Reference proteome</keyword>
<dbReference type="SMART" id="SM00481">
    <property type="entry name" value="POLIIIAc"/>
    <property type="match status" value="1"/>
</dbReference>
<sequence length="271" mass="30389">MLHIACDVHTHTIFSRHAYSTIEENVRAAAEMRVELLGSTDHFSAMVHPAIDGEYDLRDFQHFLNVHSWPRIWNGVRLLHGVEADIVDVDGHLFGHDIVCGRDITGRALRRPINLKERVFDECDYVIASVHDRSWAEGASLAQTTECYVRALEDPKVLILGHTGRSGMPYDLGEVLTVAKERGKLIEINEATFGDHPSARQSCRRIAERCAEMGVMISTGTDAHISYGIGRFDHVRSMLEEIRFPQKLVATRDAQTFLDVLGHAIGRPDGL</sequence>